<proteinExistence type="predicted"/>
<protein>
    <submittedName>
        <fullName evidence="1">Uncharacterized protein</fullName>
    </submittedName>
</protein>
<organism evidence="1">
    <name type="scientific">uncultured Solirubrobacteraceae bacterium</name>
    <dbReference type="NCBI Taxonomy" id="1162706"/>
    <lineage>
        <taxon>Bacteria</taxon>
        <taxon>Bacillati</taxon>
        <taxon>Actinomycetota</taxon>
        <taxon>Thermoleophilia</taxon>
        <taxon>Solirubrobacterales</taxon>
        <taxon>Solirubrobacteraceae</taxon>
        <taxon>environmental samples</taxon>
    </lineage>
</organism>
<reference evidence="1" key="1">
    <citation type="submission" date="2020-02" db="EMBL/GenBank/DDBJ databases">
        <authorList>
            <person name="Meier V. D."/>
        </authorList>
    </citation>
    <scope>NUCLEOTIDE SEQUENCE</scope>
    <source>
        <strain evidence="1">AVDCRST_MAG65</strain>
    </source>
</reference>
<dbReference type="AlphaFoldDB" id="A0A6J4RIX8"/>
<evidence type="ECO:0000313" key="1">
    <source>
        <dbReference type="EMBL" id="CAA9474534.1"/>
    </source>
</evidence>
<name>A0A6J4RIX8_9ACTN</name>
<dbReference type="EMBL" id="CADCVL010000166">
    <property type="protein sequence ID" value="CAA9474534.1"/>
    <property type="molecule type" value="Genomic_DNA"/>
</dbReference>
<sequence length="175" mass="18308">HDIGLATWFGGQVFGKFALNPVVKVIDDEATRGKVVNGGWFTFNPIGVTGLAVGGAVHFAARQTEVADANLRPIERTLARGQDVLLVTSALLTLATGVQGARLAKQAPEGAVPIESGTKPSAQTPPQAAKLQRSIGALGNGAIASGTGLLIMNALLDRVAFTDPPKRRFFTKKRI</sequence>
<gene>
    <name evidence="1" type="ORF">AVDCRST_MAG65-1019</name>
</gene>
<feature type="non-terminal residue" evidence="1">
    <location>
        <position position="1"/>
    </location>
</feature>
<accession>A0A6J4RIX8</accession>